<reference evidence="2" key="1">
    <citation type="submission" date="2018-05" db="EMBL/GenBank/DDBJ databases">
        <authorList>
            <person name="Lanie J.A."/>
            <person name="Ng W.-L."/>
            <person name="Kazmierczak K.M."/>
            <person name="Andrzejewski T.M."/>
            <person name="Davidsen T.M."/>
            <person name="Wayne K.J."/>
            <person name="Tettelin H."/>
            <person name="Glass J.I."/>
            <person name="Rusch D."/>
            <person name="Podicherti R."/>
            <person name="Tsui H.-C.T."/>
            <person name="Winkler M.E."/>
        </authorList>
    </citation>
    <scope>NUCLEOTIDE SEQUENCE</scope>
</reference>
<proteinExistence type="predicted"/>
<feature type="non-terminal residue" evidence="2">
    <location>
        <position position="1"/>
    </location>
</feature>
<gene>
    <name evidence="2" type="ORF">METZ01_LOCUS101502</name>
</gene>
<feature type="transmembrane region" description="Helical" evidence="1">
    <location>
        <begin position="115"/>
        <end position="140"/>
    </location>
</feature>
<sequence length="154" mass="17127">VSPWQKWSLHGLILVNAGSGVAYLWMHYFIDNTDPFSVINHPLEPVMLQAHLLSAPLLLVVFGVVFQSHVAQRIGEHSLPNRRSGWLSFLTFGLMTFSGVLLQTLTDPSLLRVTLIAHLASSGLFVIGYITHLCISVRLLRTTSRPPIWKSVSS</sequence>
<keyword evidence="1" id="KW-1133">Transmembrane helix</keyword>
<keyword evidence="1" id="KW-0812">Transmembrane</keyword>
<organism evidence="2">
    <name type="scientific">marine metagenome</name>
    <dbReference type="NCBI Taxonomy" id="408172"/>
    <lineage>
        <taxon>unclassified sequences</taxon>
        <taxon>metagenomes</taxon>
        <taxon>ecological metagenomes</taxon>
    </lineage>
</organism>
<evidence type="ECO:0000256" key="1">
    <source>
        <dbReference type="SAM" id="Phobius"/>
    </source>
</evidence>
<feature type="transmembrane region" description="Helical" evidence="1">
    <location>
        <begin position="7"/>
        <end position="26"/>
    </location>
</feature>
<dbReference type="AlphaFoldDB" id="A0A381W9H0"/>
<dbReference type="EMBL" id="UINC01010981">
    <property type="protein sequence ID" value="SVA48648.1"/>
    <property type="molecule type" value="Genomic_DNA"/>
</dbReference>
<feature type="transmembrane region" description="Helical" evidence="1">
    <location>
        <begin position="46"/>
        <end position="66"/>
    </location>
</feature>
<protein>
    <recommendedName>
        <fullName evidence="3">Cytochrome oxidase assembly protein</fullName>
    </recommendedName>
</protein>
<evidence type="ECO:0008006" key="3">
    <source>
        <dbReference type="Google" id="ProtNLM"/>
    </source>
</evidence>
<accession>A0A381W9H0</accession>
<keyword evidence="1" id="KW-0472">Membrane</keyword>
<evidence type="ECO:0000313" key="2">
    <source>
        <dbReference type="EMBL" id="SVA48648.1"/>
    </source>
</evidence>
<feature type="transmembrane region" description="Helical" evidence="1">
    <location>
        <begin position="86"/>
        <end position="103"/>
    </location>
</feature>
<name>A0A381W9H0_9ZZZZ</name>